<dbReference type="GO" id="GO:0006793">
    <property type="term" value="P:phosphorus metabolic process"/>
    <property type="evidence" value="ECO:0007669"/>
    <property type="project" value="UniProtKB-ARBA"/>
</dbReference>
<dbReference type="HOGENOM" id="CLU_008885_0_0_10"/>
<dbReference type="PATRIC" id="fig|1228997.3.peg.1437"/>
<organism evidence="3 4">
    <name type="scientific">Riemerella anatipestifer RA-CH-1</name>
    <dbReference type="NCBI Taxonomy" id="1228997"/>
    <lineage>
        <taxon>Bacteria</taxon>
        <taxon>Pseudomonadati</taxon>
        <taxon>Bacteroidota</taxon>
        <taxon>Flavobacteriia</taxon>
        <taxon>Flavobacteriales</taxon>
        <taxon>Weeksellaceae</taxon>
        <taxon>Riemerella</taxon>
    </lineage>
</organism>
<feature type="coiled-coil region" evidence="1">
    <location>
        <begin position="581"/>
        <end position="608"/>
    </location>
</feature>
<dbReference type="Gene3D" id="3.30.870.10">
    <property type="entry name" value="Endonuclease Chain A"/>
    <property type="match status" value="1"/>
</dbReference>
<sequence>MTKRELKNWLKYYRASLIDASRGNKYSYLGDPIVRDNFSIEELSQEETKLIWDEKNMYSFKFEEYVTDIDQLETLYDEEEEGFEVVNLGKGGNEVNSVKFNKIEIAPIFIQNSKEHTEFEGNNEIHYPYWIPAYLRQDGKLFPPKQDETPTFLREYLSPNPKDSPTIAEMSKLDSELSNFEFNKNTWKQYWKDCEIYFTKVTDKKYTDYQQHIVKLRICKYEDINTTKHILSLYNDLIFKNKDSNASYNVLEKLLDTDVPQKINGSKEIEDILIPNHYGHMGEEFPLSKSQREAFAKSQCKNHSDIFAINGPPGTGKTTILQSFIANSLVNAVLNNAVPPLIVGCSTNNQAITNILDSMKLDNKTNDILQERWLPDVSSFGLYLTGTSKSAEELKNYQCTTSPFFSDGFVYQLDKNLDIVKYENYIISKFLEYVKEQKLNYDFSQETTIDKVKSYLKYLIDNCKKDIDNYVDVALLKYTIPSFLKSYHFENENDVIQSIENTKQNIGRAKQLISSLERYKVLLEEKYKSFPFYIKYFPFSSFKKIKENAFKLVLQEHLDLYATSTKFHHYFEIQSTTDELILNTQKQLKQLKDKLSQLEKIIEECRIRHQKYAHKLQLWNIEYQYKWNNLIEKTKEEYQNLNVIEDIAVKLDISLRHKLFWLCVHYREAEFIKEQFDKETSKYERSAKQYRIRLERLAKITPLFISTFHTLPKYCSYYSHSEGNVFYSNLFDFMIVDEAGQVSPEVAVPSFVFTKKLLTVGDIHQIEPIWGVSESVDYKNAEKYDIIDKEEYFKFLKDYGYLASSGSVMKLSLYKSHFTYQSNNGEVKDGVLLREHRRCLDPIIHYSNKYVYQNSLILKGGKNHTKAHNLPSVGYLHINGFCEKYHSSSRNIAEANTIIQWLKDQKETLEKAYDKPLQDIVAIVTPYSAQKDYLKSLVKINFSQELSESMTVGTVHALQGAERPIILFSPTNSDPKKSLFMNYGGKSNMLNVAVTRAKHSFLVFGNMVIFKQGQNTPSSNLAELLYTYSGNDLDDTFIFSKNTLFTNDKDRVHHLTTLDEHRNALKKCFKIATSEIIISSPFISINAINDDGVSELIKEAINKDIKVTILTDENLDMKDGKLKPHSLKGRKLLEESGAKLITYKGIHNKTICVDDKLLIEGSFNWLSASRNEGSEFARKEISLVLQGANVPSKVDRIKEMFNL</sequence>
<dbReference type="InterPro" id="IPR027417">
    <property type="entry name" value="P-loop_NTPase"/>
</dbReference>
<dbReference type="InterPro" id="IPR041677">
    <property type="entry name" value="DNA2/NAM7_AAA_11"/>
</dbReference>
<accession>J9R6B7</accession>
<dbReference type="InterPro" id="IPR016834">
    <property type="entry name" value="UCP026306"/>
</dbReference>
<dbReference type="InterPro" id="IPR045055">
    <property type="entry name" value="DNA2/NAM7-like"/>
</dbReference>
<dbReference type="CDD" id="cd18808">
    <property type="entry name" value="SF1_C_Upf1"/>
    <property type="match status" value="1"/>
</dbReference>
<proteinExistence type="predicted"/>
<dbReference type="EMBL" id="CP003787">
    <property type="protein sequence ID" value="AFR36038.1"/>
    <property type="molecule type" value="Genomic_DNA"/>
</dbReference>
<name>J9R6B7_RIEAN</name>
<dbReference type="InterPro" id="IPR001736">
    <property type="entry name" value="PLipase_D/transphosphatidylase"/>
</dbReference>
<dbReference type="PANTHER" id="PTHR10887:SF530">
    <property type="entry name" value="SUPERFAMILY I DNA HELICASES"/>
    <property type="match status" value="1"/>
</dbReference>
<keyword evidence="4" id="KW-1185">Reference proteome</keyword>
<evidence type="ECO:0000313" key="4">
    <source>
        <dbReference type="Proteomes" id="UP000006276"/>
    </source>
</evidence>
<evidence type="ECO:0000259" key="2">
    <source>
        <dbReference type="PROSITE" id="PS50035"/>
    </source>
</evidence>
<dbReference type="RefSeq" id="WP_014938361.1">
    <property type="nucleotide sequence ID" value="NC_018609.1"/>
</dbReference>
<dbReference type="PIRSF" id="PIRSF026306">
    <property type="entry name" value="UCP026306"/>
    <property type="match status" value="1"/>
</dbReference>
<dbReference type="Pfam" id="PF13086">
    <property type="entry name" value="AAA_11"/>
    <property type="match status" value="1"/>
</dbReference>
<reference evidence="3 4" key="1">
    <citation type="submission" date="2012-09" db="EMBL/GenBank/DDBJ databases">
        <title>Riemerella anatipestifer vaccine strains.</title>
        <authorList>
            <person name="Chun C.A."/>
            <person name="Shu W.M."/>
            <person name="Kang Z.D."/>
            <person name="Jia W.X."/>
        </authorList>
    </citation>
    <scope>NUCLEOTIDE SEQUENCE [LARGE SCALE GENOMIC DNA]</scope>
    <source>
        <strain evidence="3 4">RA-CH-1</strain>
    </source>
</reference>
<dbReference type="Gene3D" id="3.40.50.300">
    <property type="entry name" value="P-loop containing nucleotide triphosphate hydrolases"/>
    <property type="match status" value="3"/>
</dbReference>
<protein>
    <recommendedName>
        <fullName evidence="2">PLD phosphodiesterase domain-containing protein</fullName>
    </recommendedName>
</protein>
<feature type="domain" description="PLD phosphodiesterase" evidence="2">
    <location>
        <begin position="1142"/>
        <end position="1169"/>
    </location>
</feature>
<evidence type="ECO:0000256" key="1">
    <source>
        <dbReference type="SAM" id="Coils"/>
    </source>
</evidence>
<gene>
    <name evidence="3" type="ORF">B739_1440</name>
</gene>
<evidence type="ECO:0000313" key="3">
    <source>
        <dbReference type="EMBL" id="AFR36038.1"/>
    </source>
</evidence>
<dbReference type="PROSITE" id="PS50035">
    <property type="entry name" value="PLD"/>
    <property type="match status" value="1"/>
</dbReference>
<dbReference type="SUPFAM" id="SSF56024">
    <property type="entry name" value="Phospholipase D/nuclease"/>
    <property type="match status" value="1"/>
</dbReference>
<dbReference type="Pfam" id="PF13091">
    <property type="entry name" value="PLDc_2"/>
    <property type="match status" value="1"/>
</dbReference>
<dbReference type="InterPro" id="IPR041679">
    <property type="entry name" value="DNA2/NAM7-like_C"/>
</dbReference>
<dbReference type="KEGG" id="rag:B739_1440"/>
<dbReference type="GO" id="GO:0004386">
    <property type="term" value="F:helicase activity"/>
    <property type="evidence" value="ECO:0007669"/>
    <property type="project" value="InterPro"/>
</dbReference>
<dbReference type="InterPro" id="IPR047187">
    <property type="entry name" value="SF1_C_Upf1"/>
</dbReference>
<dbReference type="AlphaFoldDB" id="J9R6B7"/>
<dbReference type="Proteomes" id="UP000006276">
    <property type="component" value="Chromosome"/>
</dbReference>
<dbReference type="Pfam" id="PF13087">
    <property type="entry name" value="AAA_12"/>
    <property type="match status" value="1"/>
</dbReference>
<dbReference type="SUPFAM" id="SSF52540">
    <property type="entry name" value="P-loop containing nucleoside triphosphate hydrolases"/>
    <property type="match status" value="1"/>
</dbReference>
<keyword evidence="1" id="KW-0175">Coiled coil</keyword>
<dbReference type="InterPro" id="IPR025202">
    <property type="entry name" value="PLD-like_dom"/>
</dbReference>
<dbReference type="PANTHER" id="PTHR10887">
    <property type="entry name" value="DNA2/NAM7 HELICASE FAMILY"/>
    <property type="match status" value="1"/>
</dbReference>